<dbReference type="Gene3D" id="2.60.40.2100">
    <property type="match status" value="1"/>
</dbReference>
<dbReference type="AlphaFoldDB" id="A0A5M5WXX9"/>
<keyword evidence="6" id="KW-0998">Cell outer membrane</keyword>
<keyword evidence="5" id="KW-0564">Palmitate</keyword>
<evidence type="ECO:0000256" key="4">
    <source>
        <dbReference type="ARBA" id="ARBA00023136"/>
    </source>
</evidence>
<dbReference type="GO" id="GO:0009279">
    <property type="term" value="C:cell outer membrane"/>
    <property type="evidence" value="ECO:0007669"/>
    <property type="project" value="UniProtKB-SubCell"/>
</dbReference>
<dbReference type="Proteomes" id="UP000429838">
    <property type="component" value="Unassembled WGS sequence"/>
</dbReference>
<reference evidence="8 9" key="1">
    <citation type="journal article" date="2019" name="Nat. Med.">
        <title>A library of human gut bacterial isolates paired with longitudinal multiomics data enables mechanistic microbiome research.</title>
        <authorList>
            <person name="Poyet M."/>
            <person name="Groussin M."/>
            <person name="Gibbons S.M."/>
            <person name="Avila-Pacheco J."/>
            <person name="Jiang X."/>
            <person name="Kearney S.M."/>
            <person name="Perrotta A.R."/>
            <person name="Berdy B."/>
            <person name="Zhao S."/>
            <person name="Lieberman T.D."/>
            <person name="Swanson P.K."/>
            <person name="Smith M."/>
            <person name="Roesemann S."/>
            <person name="Alexander J.E."/>
            <person name="Rich S.A."/>
            <person name="Livny J."/>
            <person name="Vlamakis H."/>
            <person name="Clish C."/>
            <person name="Bullock K."/>
            <person name="Deik A."/>
            <person name="Scott J."/>
            <person name="Pierce K.A."/>
            <person name="Xavier R.J."/>
            <person name="Alm E.J."/>
        </authorList>
    </citation>
    <scope>NUCLEOTIDE SEQUENCE [LARGE SCALE GENOMIC DNA]</scope>
    <source>
        <strain evidence="8 9">BIOML-A1</strain>
    </source>
</reference>
<evidence type="ECO:0000256" key="6">
    <source>
        <dbReference type="ARBA" id="ARBA00023237"/>
    </source>
</evidence>
<name>A0A5M5WXX9_BACFG</name>
<proteinExistence type="inferred from homology"/>
<evidence type="ECO:0000313" key="9">
    <source>
        <dbReference type="Proteomes" id="UP000429838"/>
    </source>
</evidence>
<dbReference type="InterPro" id="IPR014941">
    <property type="entry name" value="FimB/Mfa2/Mfa3"/>
</dbReference>
<sequence length="359" mass="41864">MQVFLHHTIRNWLLVAMAFGATSCEWVKDDLPECPPTELRVSFKYDYHMFGGNVFMNQVGAVYAYVFDRDDKFLFLRTETDREVLGKYDYEMVFDNLEPDRYRLVTVAFQKSCEEMYQCAGAKFRMPQMQMGDPLEKLEVVLDRQRNAVDGRTYVVHENVPLDTLWMNRTENVVETKFQETTRTTVDLMRHTKNLTITLRQVEDPADIHHADFAVTVTDNNGRVRHDCTLKEDDELLTYTPHAMWTSEYDDNTRGGEEVQRAAHADMSIARLMYSETSSPNALLVIHNTKTDTEVARINLPELLVTDRNTAELGYPPQEYLDREHNYKLDFFLIGDKWQYINVTVGVLSWQVRNQSVVI</sequence>
<accession>A0A5M5WXX9</accession>
<protein>
    <submittedName>
        <fullName evidence="8">FimB/Mfa2 family fimbrial subunit</fullName>
    </submittedName>
</protein>
<dbReference type="Pfam" id="PF08842">
    <property type="entry name" value="Mfa2"/>
    <property type="match status" value="1"/>
</dbReference>
<evidence type="ECO:0000313" key="8">
    <source>
        <dbReference type="EMBL" id="KAA5208424.1"/>
    </source>
</evidence>
<evidence type="ECO:0000256" key="2">
    <source>
        <dbReference type="ARBA" id="ARBA00007248"/>
    </source>
</evidence>
<keyword evidence="7" id="KW-0449">Lipoprotein</keyword>
<evidence type="ECO:0000256" key="5">
    <source>
        <dbReference type="ARBA" id="ARBA00023139"/>
    </source>
</evidence>
<comment type="subcellular location">
    <subcellularLocation>
        <location evidence="1">Cell outer membrane</location>
    </subcellularLocation>
</comment>
<dbReference type="Gene3D" id="2.60.40.2090">
    <property type="match status" value="1"/>
</dbReference>
<keyword evidence="3" id="KW-0732">Signal</keyword>
<keyword evidence="4" id="KW-0472">Membrane</keyword>
<comment type="caution">
    <text evidence="8">The sequence shown here is derived from an EMBL/GenBank/DDBJ whole genome shotgun (WGS) entry which is preliminary data.</text>
</comment>
<evidence type="ECO:0000256" key="3">
    <source>
        <dbReference type="ARBA" id="ARBA00022729"/>
    </source>
</evidence>
<gene>
    <name evidence="8" type="ORF">F2Z25_06950</name>
</gene>
<dbReference type="EMBL" id="VWAQ01000005">
    <property type="protein sequence ID" value="KAA5208424.1"/>
    <property type="molecule type" value="Genomic_DNA"/>
</dbReference>
<organism evidence="8 9">
    <name type="scientific">Bacteroides fragilis</name>
    <dbReference type="NCBI Taxonomy" id="817"/>
    <lineage>
        <taxon>Bacteria</taxon>
        <taxon>Pseudomonadati</taxon>
        <taxon>Bacteroidota</taxon>
        <taxon>Bacteroidia</taxon>
        <taxon>Bacteroidales</taxon>
        <taxon>Bacteroidaceae</taxon>
        <taxon>Bacteroides</taxon>
    </lineage>
</organism>
<evidence type="ECO:0000256" key="7">
    <source>
        <dbReference type="ARBA" id="ARBA00023288"/>
    </source>
</evidence>
<evidence type="ECO:0000256" key="1">
    <source>
        <dbReference type="ARBA" id="ARBA00004442"/>
    </source>
</evidence>
<comment type="similarity">
    <text evidence="2">Belongs to the bacteroidetes fimbrillin superfamily. FimB/Mfa2 family.</text>
</comment>